<gene>
    <name evidence="3" type="ORF">OCBIM_22019572mg</name>
</gene>
<keyword evidence="1" id="KW-0812">Transmembrane</keyword>
<dbReference type="InterPro" id="IPR024445">
    <property type="entry name" value="Tnp_ISXO2-like"/>
</dbReference>
<feature type="domain" description="ISXO2-like transposase" evidence="2">
    <location>
        <begin position="95"/>
        <end position="240"/>
    </location>
</feature>
<keyword evidence="1" id="KW-0472">Membrane</keyword>
<dbReference type="SMART" id="SM01126">
    <property type="entry name" value="DDE_Tnp_IS1595"/>
    <property type="match status" value="1"/>
</dbReference>
<dbReference type="PANTHER" id="PTHR47163:SF2">
    <property type="entry name" value="SI:DKEY-17M8.2"/>
    <property type="match status" value="1"/>
</dbReference>
<dbReference type="EMBL" id="KQ418785">
    <property type="protein sequence ID" value="KOF85901.1"/>
    <property type="molecule type" value="Genomic_DNA"/>
</dbReference>
<organism evidence="3">
    <name type="scientific">Octopus bimaculoides</name>
    <name type="common">California two-spotted octopus</name>
    <dbReference type="NCBI Taxonomy" id="37653"/>
    <lineage>
        <taxon>Eukaryota</taxon>
        <taxon>Metazoa</taxon>
        <taxon>Spiralia</taxon>
        <taxon>Lophotrochozoa</taxon>
        <taxon>Mollusca</taxon>
        <taxon>Cephalopoda</taxon>
        <taxon>Coleoidea</taxon>
        <taxon>Octopodiformes</taxon>
        <taxon>Octopoda</taxon>
        <taxon>Incirrata</taxon>
        <taxon>Octopodidae</taxon>
        <taxon>Octopus</taxon>
    </lineage>
</organism>
<protein>
    <recommendedName>
        <fullName evidence="2">ISXO2-like transposase domain-containing protein</fullName>
    </recommendedName>
</protein>
<name>A0A0L8H9D1_OCTBM</name>
<sequence length="259" mass="30445">MELQSRKLDTTRDGYSWKCTARQCRKRFSIRKGSFFQNINLSLRTILLFLYWWSIDEPLQKIMHELKTASWSTVVDWANLCRDILAQHLIDNPLMIGGPDVVVAIDESKFMHQKYRRGVHYDGTWVLGGVELDNPTNCFLSICPDNSWSMDSLESIIWQHVRPGSIIFPDEWACYCNLQQQGFLHLTVNHSVSFVDEATGVHTNHVEGMWAHAKCKYQQLYGISSELFPTYLIEFMWRKRYSTRQFEHLFAQIAEQYTF</sequence>
<evidence type="ECO:0000256" key="1">
    <source>
        <dbReference type="SAM" id="Phobius"/>
    </source>
</evidence>
<dbReference type="STRING" id="37653.A0A0L8H9D1"/>
<accession>A0A0L8H9D1</accession>
<keyword evidence="1" id="KW-1133">Transmembrane helix</keyword>
<dbReference type="AlphaFoldDB" id="A0A0L8H9D1"/>
<evidence type="ECO:0000259" key="2">
    <source>
        <dbReference type="SMART" id="SM01126"/>
    </source>
</evidence>
<dbReference type="OrthoDB" id="10062329at2759"/>
<dbReference type="NCBIfam" id="NF033547">
    <property type="entry name" value="transpos_IS1595"/>
    <property type="match status" value="1"/>
</dbReference>
<dbReference type="InterPro" id="IPR053164">
    <property type="entry name" value="IS1016-like_transposase"/>
</dbReference>
<proteinExistence type="predicted"/>
<reference evidence="3" key="1">
    <citation type="submission" date="2015-07" db="EMBL/GenBank/DDBJ databases">
        <title>MeaNS - Measles Nucleotide Surveillance Program.</title>
        <authorList>
            <person name="Tran T."/>
            <person name="Druce J."/>
        </authorList>
    </citation>
    <scope>NUCLEOTIDE SEQUENCE</scope>
    <source>
        <strain evidence="3">UCB-OBI-ISO-001</strain>
        <tissue evidence="3">Gonad</tissue>
    </source>
</reference>
<dbReference type="Pfam" id="PF12762">
    <property type="entry name" value="DDE_Tnp_IS1595"/>
    <property type="match status" value="1"/>
</dbReference>
<feature type="transmembrane region" description="Helical" evidence="1">
    <location>
        <begin position="35"/>
        <end position="53"/>
    </location>
</feature>
<evidence type="ECO:0000313" key="3">
    <source>
        <dbReference type="EMBL" id="KOF85901.1"/>
    </source>
</evidence>
<dbReference type="PANTHER" id="PTHR47163">
    <property type="entry name" value="DDE_TNP_IS1595 DOMAIN-CONTAINING PROTEIN"/>
    <property type="match status" value="1"/>
</dbReference>